<dbReference type="Gene3D" id="1.10.150.130">
    <property type="match status" value="1"/>
</dbReference>
<feature type="non-terminal residue" evidence="2">
    <location>
        <position position="176"/>
    </location>
</feature>
<protein>
    <recommendedName>
        <fullName evidence="3">Core-binding (CB) domain-containing protein</fullName>
    </recommendedName>
</protein>
<evidence type="ECO:0000256" key="1">
    <source>
        <dbReference type="ARBA" id="ARBA00023125"/>
    </source>
</evidence>
<dbReference type="SUPFAM" id="SSF56349">
    <property type="entry name" value="DNA breaking-rejoining enzymes"/>
    <property type="match status" value="1"/>
</dbReference>
<proteinExistence type="predicted"/>
<dbReference type="GO" id="GO:0003677">
    <property type="term" value="F:DNA binding"/>
    <property type="evidence" value="ECO:0007669"/>
    <property type="project" value="UniProtKB-KW"/>
</dbReference>
<organism evidence="2">
    <name type="scientific">marine metagenome</name>
    <dbReference type="NCBI Taxonomy" id="408172"/>
    <lineage>
        <taxon>unclassified sequences</taxon>
        <taxon>metagenomes</taxon>
        <taxon>ecological metagenomes</taxon>
    </lineage>
</organism>
<reference evidence="2" key="1">
    <citation type="submission" date="2018-05" db="EMBL/GenBank/DDBJ databases">
        <authorList>
            <person name="Lanie J.A."/>
            <person name="Ng W.-L."/>
            <person name="Kazmierczak K.M."/>
            <person name="Andrzejewski T.M."/>
            <person name="Davidsen T.M."/>
            <person name="Wayne K.J."/>
            <person name="Tettelin H."/>
            <person name="Glass J.I."/>
            <person name="Rusch D."/>
            <person name="Podicherti R."/>
            <person name="Tsui H.-C.T."/>
            <person name="Winkler M.E."/>
        </authorList>
    </citation>
    <scope>NUCLEOTIDE SEQUENCE</scope>
</reference>
<dbReference type="InterPro" id="IPR011010">
    <property type="entry name" value="DNA_brk_join_enz"/>
</dbReference>
<accession>A0A382AT46</accession>
<evidence type="ECO:0000313" key="2">
    <source>
        <dbReference type="EMBL" id="SVB04619.1"/>
    </source>
</evidence>
<name>A0A382AT46_9ZZZZ</name>
<dbReference type="EMBL" id="UINC01026701">
    <property type="protein sequence ID" value="SVB04619.1"/>
    <property type="molecule type" value="Genomic_DNA"/>
</dbReference>
<sequence length="176" mass="21208">MINRKKILFDKDRQVVRARFFELKKVNKKHAPMFNLCTFEEYNYRPNGRKRSEREQTNLLTKLYEEKLFSLREKENYVVEEKKLVNQIPIIKVMQQWIDHEITPYNKPITAKEYMRTCSLYIEIVGDHSIIDFNKQHATVFQSGLQKRGLSNAGIRKHQTQLQIFLNWAYSEDHLE</sequence>
<gene>
    <name evidence="2" type="ORF">METZ01_LOCUS157473</name>
</gene>
<dbReference type="InterPro" id="IPR010998">
    <property type="entry name" value="Integrase_recombinase_N"/>
</dbReference>
<keyword evidence="1" id="KW-0238">DNA-binding</keyword>
<dbReference type="AlphaFoldDB" id="A0A382AT46"/>
<evidence type="ECO:0008006" key="3">
    <source>
        <dbReference type="Google" id="ProtNLM"/>
    </source>
</evidence>